<name>A0A1A9RCT8_EIKCO</name>
<sequence>MAWFEFEEEEWGQLNKLALVGALVLVALLLLTRPLVWKTDASKLAMVVFVLLAVVCVRWFFRWPAGEKQSLSSGGQFKGRMLSIMWGVLLAGVLTKVVVNGVVLASLLPMEPMVRQAKLLDTRGSRSGFNTWVLELEDGTRFDVEYAFLRSVPKDLVGQTVRIKIQENRLGYYVRPE</sequence>
<keyword evidence="1" id="KW-1133">Transmembrane helix</keyword>
<proteinExistence type="predicted"/>
<dbReference type="EMBL" id="LXSF01000008">
    <property type="protein sequence ID" value="OAM16065.1"/>
    <property type="molecule type" value="Genomic_DNA"/>
</dbReference>
<protein>
    <submittedName>
        <fullName evidence="2">Uncharacterized protein</fullName>
    </submittedName>
</protein>
<dbReference type="Proteomes" id="UP000078003">
    <property type="component" value="Unassembled WGS sequence"/>
</dbReference>
<evidence type="ECO:0000313" key="3">
    <source>
        <dbReference type="Proteomes" id="UP000078003"/>
    </source>
</evidence>
<dbReference type="RefSeq" id="WP_064083943.1">
    <property type="nucleotide sequence ID" value="NZ_LXSF01000008.1"/>
</dbReference>
<organism evidence="2 3">
    <name type="scientific">Eikenella corrodens</name>
    <dbReference type="NCBI Taxonomy" id="539"/>
    <lineage>
        <taxon>Bacteria</taxon>
        <taxon>Pseudomonadati</taxon>
        <taxon>Pseudomonadota</taxon>
        <taxon>Betaproteobacteria</taxon>
        <taxon>Neisseriales</taxon>
        <taxon>Neisseriaceae</taxon>
        <taxon>Eikenella</taxon>
    </lineage>
</organism>
<dbReference type="AlphaFoldDB" id="A0A1A9RCT8"/>
<evidence type="ECO:0000313" key="2">
    <source>
        <dbReference type="EMBL" id="OAM16065.1"/>
    </source>
</evidence>
<reference evidence="3" key="1">
    <citation type="submission" date="2016-05" db="EMBL/GenBank/DDBJ databases">
        <title>Draft genome of Corynebacterium afermentans subsp. afermentans LCDC 88199T.</title>
        <authorList>
            <person name="Bernier A.-M."/>
            <person name="Bernard K."/>
        </authorList>
    </citation>
    <scope>NUCLEOTIDE SEQUENCE [LARGE SCALE GENOMIC DNA]</scope>
    <source>
        <strain evidence="3">NML01-0328</strain>
    </source>
</reference>
<accession>A0A1A9RCT8</accession>
<feature type="transmembrane region" description="Helical" evidence="1">
    <location>
        <begin position="14"/>
        <end position="32"/>
    </location>
</feature>
<keyword evidence="1" id="KW-0812">Transmembrane</keyword>
<evidence type="ECO:0000256" key="1">
    <source>
        <dbReference type="SAM" id="Phobius"/>
    </source>
</evidence>
<gene>
    <name evidence="2" type="ORF">A7P85_07530</name>
</gene>
<feature type="transmembrane region" description="Helical" evidence="1">
    <location>
        <begin position="81"/>
        <end position="108"/>
    </location>
</feature>
<keyword evidence="1" id="KW-0472">Membrane</keyword>
<feature type="transmembrane region" description="Helical" evidence="1">
    <location>
        <begin position="44"/>
        <end position="61"/>
    </location>
</feature>
<comment type="caution">
    <text evidence="2">The sequence shown here is derived from an EMBL/GenBank/DDBJ whole genome shotgun (WGS) entry which is preliminary data.</text>
</comment>